<keyword evidence="2" id="KW-0067">ATP-binding</keyword>
<dbReference type="InterPro" id="IPR000792">
    <property type="entry name" value="Tscrpt_reg_LuxR_C"/>
</dbReference>
<reference evidence="4 5" key="1">
    <citation type="submission" date="2023-07" db="EMBL/GenBank/DDBJ databases">
        <title>Sequencing the genomes of 1000 actinobacteria strains.</title>
        <authorList>
            <person name="Klenk H.-P."/>
        </authorList>
    </citation>
    <scope>NUCLEOTIDE SEQUENCE [LARGE SCALE GENOMIC DNA]</scope>
    <source>
        <strain evidence="4 5">DSM 44710</strain>
    </source>
</reference>
<keyword evidence="4" id="KW-0238">DNA-binding</keyword>
<evidence type="ECO:0000313" key="5">
    <source>
        <dbReference type="Proteomes" id="UP001240984"/>
    </source>
</evidence>
<accession>A0ABT9MZI9</accession>
<dbReference type="PROSITE" id="PS50043">
    <property type="entry name" value="HTH_LUXR_2"/>
    <property type="match status" value="1"/>
</dbReference>
<evidence type="ECO:0000256" key="2">
    <source>
        <dbReference type="ARBA" id="ARBA00022840"/>
    </source>
</evidence>
<dbReference type="InterPro" id="IPR016032">
    <property type="entry name" value="Sig_transdc_resp-reg_C-effctor"/>
</dbReference>
<dbReference type="SUPFAM" id="SSF52540">
    <property type="entry name" value="P-loop containing nucleoside triphosphate hydrolases"/>
    <property type="match status" value="1"/>
</dbReference>
<dbReference type="InterPro" id="IPR036388">
    <property type="entry name" value="WH-like_DNA-bd_sf"/>
</dbReference>
<keyword evidence="1" id="KW-0547">Nucleotide-binding</keyword>
<dbReference type="PANTHER" id="PTHR16305:SF35">
    <property type="entry name" value="TRANSCRIPTIONAL ACTIVATOR DOMAIN"/>
    <property type="match status" value="1"/>
</dbReference>
<dbReference type="CDD" id="cd06170">
    <property type="entry name" value="LuxR_C_like"/>
    <property type="match status" value="1"/>
</dbReference>
<dbReference type="InterPro" id="IPR027417">
    <property type="entry name" value="P-loop_NTPase"/>
</dbReference>
<dbReference type="EMBL" id="JAUSRA010000001">
    <property type="protein sequence ID" value="MDP9796865.1"/>
    <property type="molecule type" value="Genomic_DNA"/>
</dbReference>
<evidence type="ECO:0000259" key="3">
    <source>
        <dbReference type="PROSITE" id="PS50043"/>
    </source>
</evidence>
<dbReference type="Gene3D" id="1.10.10.10">
    <property type="entry name" value="Winged helix-like DNA-binding domain superfamily/Winged helix DNA-binding domain"/>
    <property type="match status" value="1"/>
</dbReference>
<gene>
    <name evidence="4" type="ORF">J2S43_005377</name>
</gene>
<comment type="caution">
    <text evidence="4">The sequence shown here is derived from an EMBL/GenBank/DDBJ whole genome shotgun (WGS) entry which is preliminary data.</text>
</comment>
<feature type="domain" description="HTH luxR-type" evidence="3">
    <location>
        <begin position="853"/>
        <end position="918"/>
    </location>
</feature>
<dbReference type="SMART" id="SM00421">
    <property type="entry name" value="HTH_LUXR"/>
    <property type="match status" value="1"/>
</dbReference>
<organism evidence="4 5">
    <name type="scientific">Catenuloplanes nepalensis</name>
    <dbReference type="NCBI Taxonomy" id="587533"/>
    <lineage>
        <taxon>Bacteria</taxon>
        <taxon>Bacillati</taxon>
        <taxon>Actinomycetota</taxon>
        <taxon>Actinomycetes</taxon>
        <taxon>Micromonosporales</taxon>
        <taxon>Micromonosporaceae</taxon>
        <taxon>Catenuloplanes</taxon>
    </lineage>
</organism>
<dbReference type="Gene3D" id="3.40.50.300">
    <property type="entry name" value="P-loop containing nucleotide triphosphate hydrolases"/>
    <property type="match status" value="1"/>
</dbReference>
<name>A0ABT9MZI9_9ACTN</name>
<dbReference type="PANTHER" id="PTHR16305">
    <property type="entry name" value="TESTICULAR SOLUBLE ADENYLYL CYCLASE"/>
    <property type="match status" value="1"/>
</dbReference>
<dbReference type="Pfam" id="PF00196">
    <property type="entry name" value="GerE"/>
    <property type="match status" value="1"/>
</dbReference>
<dbReference type="Pfam" id="PF13191">
    <property type="entry name" value="AAA_16"/>
    <property type="match status" value="1"/>
</dbReference>
<dbReference type="SMART" id="SM00382">
    <property type="entry name" value="AAA"/>
    <property type="match status" value="1"/>
</dbReference>
<dbReference type="SUPFAM" id="SSF48452">
    <property type="entry name" value="TPR-like"/>
    <property type="match status" value="1"/>
</dbReference>
<dbReference type="SUPFAM" id="SSF46894">
    <property type="entry name" value="C-terminal effector domain of the bipartite response regulators"/>
    <property type="match status" value="1"/>
</dbReference>
<keyword evidence="5" id="KW-1185">Reference proteome</keyword>
<sequence>MGRAALLGAIENRLRSGGGVVLTGPSGIGKTAILDAVAQRGDRVLRLAATAAERFLPFAGMAELLAQIPEDVVERLPGPQRAAFDTMLVRRGDSRGRGGRAELARRLAWQSCLEALSEAQPVLLIIDDAQWLDGASADVIGYASRRLADRPIRAVIAQRSPESPAVRTRVTHLSPPPVQELTVPPLAEEDVTALLDAHGLNYWAAARLHADSGGNPYLALALAGAFAFDDPPAGNARPWRPWRLPEQVRAALVDRLDALPAAVRETLFTAALTTRPTAAQLRMAGRPDADRELRAAEAAGLISVDHGVVHFTPPAVATVLAEEAPADRRSATHRQLAATASDPVERIRHRALANDHPDAEIARSLVSAAETALQRGASGLVADLYLLAADRTGGDLLPERMEWLVAAAEAAASAGRRELCVRAAESVFTADASPAQRVRARIAVLDASGQSIGVMEEVLSAALADAGEDPALLAPLRLRLAWQRHHQGKTELAEREAKAAVRLARMVGDTWVESMAGAIVAQVTRASGRPEYLQVLAEALDVPTEPGRGMLHLTPRFLAVRFALFDDRLTEARAELLRMLPEAERSGLEELLDILRNLAEVAGRDGHTREALDYAARAARLFQENDLPLGPSWYTLAMAELAGGSPARALSYAERGMLSSEADADMIYLTRNLHVLGQAQLATGDNDAALATLRRLQRLEADRGYTDPSTLRWHGDLITALVNAGEAAAAAEVVTEAREAAQRLKRSRGVLAELDRAEALILVHQGEAAAGAALAAGAAKTFADLGQPIAQGNALLTLGRAERRRRRYAAARAAIESARDIFSRAHATPWTQRAQRALATLTVGAQRRAPEEETTGGEGLTSTEARIAALVRQGASNREIAAQLYLSVKTVEATLTRIYRKIGVRSRTQLASRLGPGEG</sequence>
<evidence type="ECO:0000313" key="4">
    <source>
        <dbReference type="EMBL" id="MDP9796865.1"/>
    </source>
</evidence>
<dbReference type="GO" id="GO:0003677">
    <property type="term" value="F:DNA binding"/>
    <property type="evidence" value="ECO:0007669"/>
    <property type="project" value="UniProtKB-KW"/>
</dbReference>
<dbReference type="Gene3D" id="1.25.40.10">
    <property type="entry name" value="Tetratricopeptide repeat domain"/>
    <property type="match status" value="1"/>
</dbReference>
<dbReference type="InterPro" id="IPR011990">
    <property type="entry name" value="TPR-like_helical_dom_sf"/>
</dbReference>
<protein>
    <submittedName>
        <fullName evidence="4">DNA-binding NarL/FixJ family response regulator</fullName>
    </submittedName>
</protein>
<dbReference type="InterPro" id="IPR041664">
    <property type="entry name" value="AAA_16"/>
</dbReference>
<dbReference type="Proteomes" id="UP001240984">
    <property type="component" value="Unassembled WGS sequence"/>
</dbReference>
<dbReference type="PRINTS" id="PR00038">
    <property type="entry name" value="HTHLUXR"/>
</dbReference>
<proteinExistence type="predicted"/>
<evidence type="ECO:0000256" key="1">
    <source>
        <dbReference type="ARBA" id="ARBA00022741"/>
    </source>
</evidence>
<dbReference type="InterPro" id="IPR003593">
    <property type="entry name" value="AAA+_ATPase"/>
</dbReference>